<dbReference type="Proteomes" id="UP000703269">
    <property type="component" value="Unassembled WGS sequence"/>
</dbReference>
<feature type="compositionally biased region" description="Polar residues" evidence="1">
    <location>
        <begin position="284"/>
        <end position="294"/>
    </location>
</feature>
<feature type="compositionally biased region" description="Basic and acidic residues" evidence="1">
    <location>
        <begin position="172"/>
        <end position="187"/>
    </location>
</feature>
<keyword evidence="3" id="KW-1185">Reference proteome</keyword>
<evidence type="ECO:0000313" key="2">
    <source>
        <dbReference type="EMBL" id="GJE88091.1"/>
    </source>
</evidence>
<evidence type="ECO:0000256" key="1">
    <source>
        <dbReference type="SAM" id="MobiDB-lite"/>
    </source>
</evidence>
<feature type="compositionally biased region" description="Pro residues" evidence="1">
    <location>
        <begin position="109"/>
        <end position="125"/>
    </location>
</feature>
<feature type="compositionally biased region" description="Acidic residues" evidence="1">
    <location>
        <begin position="556"/>
        <end position="566"/>
    </location>
</feature>
<dbReference type="OrthoDB" id="435460at2759"/>
<proteinExistence type="predicted"/>
<feature type="region of interest" description="Disordered" evidence="1">
    <location>
        <begin position="748"/>
        <end position="845"/>
    </location>
</feature>
<feature type="compositionally biased region" description="Low complexity" evidence="1">
    <location>
        <begin position="816"/>
        <end position="830"/>
    </location>
</feature>
<dbReference type="EMBL" id="BPQB01000008">
    <property type="protein sequence ID" value="GJE88091.1"/>
    <property type="molecule type" value="Genomic_DNA"/>
</dbReference>
<feature type="compositionally biased region" description="Basic and acidic residues" evidence="1">
    <location>
        <begin position="57"/>
        <end position="94"/>
    </location>
</feature>
<protein>
    <recommendedName>
        <fullName evidence="4">Rap1 Myb domain-containing protein</fullName>
    </recommendedName>
</protein>
<feature type="compositionally biased region" description="Low complexity" evidence="1">
    <location>
        <begin position="644"/>
        <end position="657"/>
    </location>
</feature>
<dbReference type="AlphaFoldDB" id="A0A9P3LA77"/>
<feature type="compositionally biased region" description="Basic and acidic residues" evidence="1">
    <location>
        <begin position="789"/>
        <end position="808"/>
    </location>
</feature>
<feature type="region of interest" description="Disordered" evidence="1">
    <location>
        <begin position="441"/>
        <end position="681"/>
    </location>
</feature>
<accession>A0A9P3LA77</accession>
<feature type="compositionally biased region" description="Acidic residues" evidence="1">
    <location>
        <begin position="758"/>
        <end position="777"/>
    </location>
</feature>
<evidence type="ECO:0000313" key="3">
    <source>
        <dbReference type="Proteomes" id="UP000703269"/>
    </source>
</evidence>
<reference evidence="2 3" key="1">
    <citation type="submission" date="2021-08" db="EMBL/GenBank/DDBJ databases">
        <title>Draft Genome Sequence of Phanerochaete sordida strain YK-624.</title>
        <authorList>
            <person name="Mori T."/>
            <person name="Dohra H."/>
            <person name="Suzuki T."/>
            <person name="Kawagishi H."/>
            <person name="Hirai H."/>
        </authorList>
    </citation>
    <scope>NUCLEOTIDE SEQUENCE [LARGE SCALE GENOMIC DNA]</scope>
    <source>
        <strain evidence="2 3">YK-624</strain>
    </source>
</reference>
<evidence type="ECO:0008006" key="4">
    <source>
        <dbReference type="Google" id="ProtNLM"/>
    </source>
</evidence>
<name>A0A9P3LA77_9APHY</name>
<feature type="region of interest" description="Disordered" evidence="1">
    <location>
        <begin position="57"/>
        <end position="223"/>
    </location>
</feature>
<organism evidence="2 3">
    <name type="scientific">Phanerochaete sordida</name>
    <dbReference type="NCBI Taxonomy" id="48140"/>
    <lineage>
        <taxon>Eukaryota</taxon>
        <taxon>Fungi</taxon>
        <taxon>Dikarya</taxon>
        <taxon>Basidiomycota</taxon>
        <taxon>Agaricomycotina</taxon>
        <taxon>Agaricomycetes</taxon>
        <taxon>Polyporales</taxon>
        <taxon>Phanerochaetaceae</taxon>
        <taxon>Phanerochaete</taxon>
    </lineage>
</organism>
<feature type="compositionally biased region" description="Polar residues" evidence="1">
    <location>
        <begin position="376"/>
        <end position="391"/>
    </location>
</feature>
<feature type="compositionally biased region" description="Pro residues" evidence="1">
    <location>
        <begin position="580"/>
        <end position="589"/>
    </location>
</feature>
<comment type="caution">
    <text evidence="2">The sequence shown here is derived from an EMBL/GenBank/DDBJ whole genome shotgun (WGS) entry which is preliminary data.</text>
</comment>
<feature type="region of interest" description="Disordered" evidence="1">
    <location>
        <begin position="270"/>
        <end position="428"/>
    </location>
</feature>
<feature type="compositionally biased region" description="Basic and acidic residues" evidence="1">
    <location>
        <begin position="270"/>
        <end position="283"/>
    </location>
</feature>
<feature type="compositionally biased region" description="Basic residues" evidence="1">
    <location>
        <begin position="835"/>
        <end position="845"/>
    </location>
</feature>
<feature type="compositionally biased region" description="Acidic residues" evidence="1">
    <location>
        <begin position="315"/>
        <end position="334"/>
    </location>
</feature>
<gene>
    <name evidence="2" type="ORF">PsYK624_041740</name>
</gene>
<sequence>MQYLAIECPRVKGRMSVNTYNKLVDNLEDRWPWARRHPPEGWRERYRKRTNTFDPWIKQHQEKLGIDPTGKPRPDLWDEVEQRDNSQGRRKEAPKPPSKPRPSQAKPAQRPPKPSSSQNRPPPATPRRKPAPKRPRESESETEAEEPASPIRARAKGKARAVAQEEEEEESQRDGRGDELPVVREAEGEGEEDGMDTQEAVQLEPQVANRPASPPVQGVQLNVQEDGDVEMVDADEEIDELESTPAHQAQDEVKQEPAEAYVPSTQLVREFDELQERQAEHQVENASPQQSETQDAQETEDLLAGSDTQAANDMNDMEIAEQEVDELVSDEEQPGDPKAHASQPYPKQAPQASPRVVVQEPTPPTSDSMELPVNASVETSANASRPGSSTMHARPTTTVPRKRTRDDFFEDLESEAHTSTPPRPAKRRALHVLEEGRFGTTSLRELHKPGTAFRNGRRRSGVDELLPAAIAEEAAGDVRPEEPEWPPVWNKRKGKAVEPAVASPAKAGPSSRVRTPEPPAADAADPDSPNPFVESDFASSPIKPAARGAVRHESVEVTEIDSDDGEFPASPLKRPSTRAMPPPPPPPQAGPSRTPAQTPFRPQLIPKGKQGPVPSPTSSSSKGKARALPDPAPSSVRRRTLPDTLRSTSRNSSRSSTQGRKARSSLPAPRKASPLTEVGGMKLGADELQSLVEKGMEVTLRDLSARTGFALDVVRNACRRMNSFALAEKWLTRMSSVVAEHADEVTREVMSEAGGSMPDDDEEEGDERDDADEDDAPADGPDGSGGESEVYHPPEDTRAWELLEKSRVEEEEAEAQESSRSVASSPQPQSNRWNRVLRSRGEKRR</sequence>